<evidence type="ECO:0000259" key="1">
    <source>
        <dbReference type="Pfam" id="PF00149"/>
    </source>
</evidence>
<sequence>MEGARIYAANAIRKKNEALELLRLSFRIDTVGCRVQTAVTMRKVTTGMAGFVKGMDKAMVPMNLEQLSMVVDQFEQQIEDLDAQTQYMEISMGQSTAQFTLQNQVEDLMQRLADENGLELQTEMYVVLIPTLALTDVEITTYMPCSINRCSVGPFMEEMNVDSEILMNSHSILQDGSPCHKYDQKCSIEIGDKTVVFIGLQLDDDETAGADLGGGGLLMLGSPAAHGIGPGQGSHEEEDDGISQDQDARLTLGSSRTEIGQEEKRRVLFAVSDLHGDTEGFKRLLRLAGLYNNKGWMQGVRADLIIVGDAVDKGPHVQSMLRMIRKLSLQALMHEGYVAFLNGNHEVINLGGNYRYAHEIDNRTFGTIEQRRSAFSRSGDIGKYLRGLDFIHQAEGHVFLHGGVSPMYLDDILSHNRRCQEKLERKEGRQIYQDGLLNGRQSPVWYRGHIQNDEVTECPHIDRVLDKFKAERLIVGHTVSQNGKVIVRCGGKVLGIDTGNSAWHYTGYVPPGFLPRRRAPYYTTRSIIRIDNEGVWAIYEEIATAEEAVETETAVQVVESLEEVDVLMGRTPGGVVVADVL</sequence>
<dbReference type="GO" id="GO:0016787">
    <property type="term" value="F:hydrolase activity"/>
    <property type="evidence" value="ECO:0007669"/>
    <property type="project" value="InterPro"/>
</dbReference>
<dbReference type="Pfam" id="PF00149">
    <property type="entry name" value="Metallophos"/>
    <property type="match status" value="1"/>
</dbReference>
<evidence type="ECO:0000313" key="2">
    <source>
        <dbReference type="EMBL" id="KAJ3050135.1"/>
    </source>
</evidence>
<dbReference type="PANTHER" id="PTHR46546:SF4">
    <property type="entry name" value="SHEWANELLA-LIKE PROTEIN PHOSPHATASE 1"/>
    <property type="match status" value="1"/>
</dbReference>
<dbReference type="SUPFAM" id="SSF56300">
    <property type="entry name" value="Metallo-dependent phosphatases"/>
    <property type="match status" value="1"/>
</dbReference>
<accession>A0AAD5SBA4</accession>
<dbReference type="EMBL" id="JADGJD010000550">
    <property type="protein sequence ID" value="KAJ3050135.1"/>
    <property type="molecule type" value="Genomic_DNA"/>
</dbReference>
<organism evidence="2 3">
    <name type="scientific">Rhizophlyctis rosea</name>
    <dbReference type="NCBI Taxonomy" id="64517"/>
    <lineage>
        <taxon>Eukaryota</taxon>
        <taxon>Fungi</taxon>
        <taxon>Fungi incertae sedis</taxon>
        <taxon>Chytridiomycota</taxon>
        <taxon>Chytridiomycota incertae sedis</taxon>
        <taxon>Chytridiomycetes</taxon>
        <taxon>Rhizophlyctidales</taxon>
        <taxon>Rhizophlyctidaceae</taxon>
        <taxon>Rhizophlyctis</taxon>
    </lineage>
</organism>
<dbReference type="InterPro" id="IPR029052">
    <property type="entry name" value="Metallo-depent_PP-like"/>
</dbReference>
<reference evidence="2" key="1">
    <citation type="submission" date="2020-05" db="EMBL/GenBank/DDBJ databases">
        <title>Phylogenomic resolution of chytrid fungi.</title>
        <authorList>
            <person name="Stajich J.E."/>
            <person name="Amses K."/>
            <person name="Simmons R."/>
            <person name="Seto K."/>
            <person name="Myers J."/>
            <person name="Bonds A."/>
            <person name="Quandt C.A."/>
            <person name="Barry K."/>
            <person name="Liu P."/>
            <person name="Grigoriev I."/>
            <person name="Longcore J.E."/>
            <person name="James T.Y."/>
        </authorList>
    </citation>
    <scope>NUCLEOTIDE SEQUENCE</scope>
    <source>
        <strain evidence="2">JEL0318</strain>
    </source>
</reference>
<dbReference type="PANTHER" id="PTHR46546">
    <property type="entry name" value="SHEWANELLA-LIKE PROTEIN PHOSPHATASE 1"/>
    <property type="match status" value="1"/>
</dbReference>
<dbReference type="Gene3D" id="3.60.21.10">
    <property type="match status" value="1"/>
</dbReference>
<name>A0AAD5SBA4_9FUNG</name>
<feature type="domain" description="Calcineurin-like phosphoesterase" evidence="1">
    <location>
        <begin position="270"/>
        <end position="479"/>
    </location>
</feature>
<keyword evidence="3" id="KW-1185">Reference proteome</keyword>
<dbReference type="Gene3D" id="6.10.140.1230">
    <property type="match status" value="1"/>
</dbReference>
<comment type="caution">
    <text evidence="2">The sequence shown here is derived from an EMBL/GenBank/DDBJ whole genome shotgun (WGS) entry which is preliminary data.</text>
</comment>
<dbReference type="AlphaFoldDB" id="A0AAD5SBA4"/>
<evidence type="ECO:0000313" key="3">
    <source>
        <dbReference type="Proteomes" id="UP001212841"/>
    </source>
</evidence>
<proteinExistence type="predicted"/>
<protein>
    <recommendedName>
        <fullName evidence="1">Calcineurin-like phosphoesterase domain-containing protein</fullName>
    </recommendedName>
</protein>
<dbReference type="InterPro" id="IPR004843">
    <property type="entry name" value="Calcineurin-like_PHP"/>
</dbReference>
<gene>
    <name evidence="2" type="ORF">HK097_008894</name>
</gene>
<dbReference type="Proteomes" id="UP001212841">
    <property type="component" value="Unassembled WGS sequence"/>
</dbReference>